<evidence type="ECO:0000256" key="5">
    <source>
        <dbReference type="ARBA" id="ARBA00034545"/>
    </source>
</evidence>
<dbReference type="PATRIC" id="fig|1736674.3.peg.383"/>
<dbReference type="RefSeq" id="WP_054724227.1">
    <property type="nucleotide sequence ID" value="NZ_CP012898.1"/>
</dbReference>
<reference evidence="10 11" key="1">
    <citation type="submission" date="2015-10" db="EMBL/GenBank/DDBJ databases">
        <authorList>
            <person name="Gilbert D.G."/>
        </authorList>
    </citation>
    <scope>NUCLEOTIDE SEQUENCE [LARGE SCALE GENOMIC DNA]</scope>
    <source>
        <strain evidence="11">HZ-22</strain>
    </source>
</reference>
<evidence type="ECO:0000256" key="3">
    <source>
        <dbReference type="ARBA" id="ARBA00034487"/>
    </source>
</evidence>
<comment type="catalytic activity">
    <reaction evidence="6">
        <text>arsenic triglutathione + [thioredoxin]-dithiol + S-adenosyl-L-methionine + 2 H2O = methylarsonous acid + [thioredoxin]-disulfide + 3 glutathione + S-adenosyl-L-homocysteine + H(+)</text>
        <dbReference type="Rhea" id="RHEA:69460"/>
        <dbReference type="Rhea" id="RHEA-COMP:10698"/>
        <dbReference type="Rhea" id="RHEA-COMP:10700"/>
        <dbReference type="ChEBI" id="CHEBI:15377"/>
        <dbReference type="ChEBI" id="CHEBI:15378"/>
        <dbReference type="ChEBI" id="CHEBI:17826"/>
        <dbReference type="ChEBI" id="CHEBI:29950"/>
        <dbReference type="ChEBI" id="CHEBI:50058"/>
        <dbReference type="ChEBI" id="CHEBI:57856"/>
        <dbReference type="ChEBI" id="CHEBI:57925"/>
        <dbReference type="ChEBI" id="CHEBI:59789"/>
        <dbReference type="ChEBI" id="CHEBI:183640"/>
        <dbReference type="EC" id="2.1.1.137"/>
    </reaction>
</comment>
<dbReference type="InterPro" id="IPR026669">
    <property type="entry name" value="Arsenite_MeTrfase-like"/>
</dbReference>
<dbReference type="CDD" id="cd02440">
    <property type="entry name" value="AdoMet_MTases"/>
    <property type="match status" value="1"/>
</dbReference>
<evidence type="ECO:0000256" key="2">
    <source>
        <dbReference type="ARBA" id="ARBA00022691"/>
    </source>
</evidence>
<evidence type="ECO:0000313" key="10">
    <source>
        <dbReference type="EMBL" id="ALJ03967.1"/>
    </source>
</evidence>
<comment type="similarity">
    <text evidence="3">Belongs to the methyltransferase superfamily. Arsenite methyltransferase family.</text>
</comment>
<dbReference type="PANTHER" id="PTHR43675:SF8">
    <property type="entry name" value="ARSENITE METHYLTRANSFERASE"/>
    <property type="match status" value="1"/>
</dbReference>
<evidence type="ECO:0000256" key="1">
    <source>
        <dbReference type="ARBA" id="ARBA00022679"/>
    </source>
</evidence>
<evidence type="ECO:0000256" key="7">
    <source>
        <dbReference type="ARBA" id="ARBA00047943"/>
    </source>
</evidence>
<dbReference type="SUPFAM" id="SSF53335">
    <property type="entry name" value="S-adenosyl-L-methionine-dependent methyltransferases"/>
    <property type="match status" value="1"/>
</dbReference>
<dbReference type="EMBL" id="CP012898">
    <property type="protein sequence ID" value="ALJ03967.1"/>
    <property type="molecule type" value="Genomic_DNA"/>
</dbReference>
<keyword evidence="2" id="KW-0949">S-adenosyl-L-methionine</keyword>
<dbReference type="EC" id="2.1.1.137" evidence="4"/>
<name>A0A0P0D5P4_9FLAO</name>
<keyword evidence="11" id="KW-1185">Reference proteome</keyword>
<protein>
    <recommendedName>
        <fullName evidence="5">Arsenite methyltransferase</fullName>
        <ecNumber evidence="4">2.1.1.137</ecNumber>
    </recommendedName>
</protein>
<dbReference type="Pfam" id="PF13847">
    <property type="entry name" value="Methyltransf_31"/>
    <property type="match status" value="1"/>
</dbReference>
<dbReference type="PANTHER" id="PTHR43675">
    <property type="entry name" value="ARSENITE METHYLTRANSFERASE"/>
    <property type="match status" value="1"/>
</dbReference>
<dbReference type="AlphaFoldDB" id="A0A0P0D5P4"/>
<feature type="domain" description="Methyltransferase" evidence="9">
    <location>
        <begin position="69"/>
        <end position="215"/>
    </location>
</feature>
<dbReference type="GO" id="GO:0032259">
    <property type="term" value="P:methylation"/>
    <property type="evidence" value="ECO:0007669"/>
    <property type="project" value="UniProtKB-KW"/>
</dbReference>
<organism evidence="10 11">
    <name type="scientific">Pseudalgibacter alginicilyticus</name>
    <dbReference type="NCBI Taxonomy" id="1736674"/>
    <lineage>
        <taxon>Bacteria</taxon>
        <taxon>Pseudomonadati</taxon>
        <taxon>Bacteroidota</taxon>
        <taxon>Flavobacteriia</taxon>
        <taxon>Flavobacteriales</taxon>
        <taxon>Flavobacteriaceae</taxon>
        <taxon>Pseudalgibacter</taxon>
    </lineage>
</organism>
<keyword evidence="10" id="KW-0489">Methyltransferase</keyword>
<dbReference type="STRING" id="1736674.APS56_01835"/>
<comment type="catalytic activity">
    <reaction evidence="8">
        <text>arsenic triglutathione + 3 [thioredoxin]-dithiol + 3 S-adenosyl-L-methionine = trimethylarsine + 3 [thioredoxin]-disulfide + 3 glutathione + 3 S-adenosyl-L-homocysteine + 3 H(+)</text>
        <dbReference type="Rhea" id="RHEA:69432"/>
        <dbReference type="Rhea" id="RHEA-COMP:10698"/>
        <dbReference type="Rhea" id="RHEA-COMP:10700"/>
        <dbReference type="ChEBI" id="CHEBI:15378"/>
        <dbReference type="ChEBI" id="CHEBI:27130"/>
        <dbReference type="ChEBI" id="CHEBI:29950"/>
        <dbReference type="ChEBI" id="CHEBI:50058"/>
        <dbReference type="ChEBI" id="CHEBI:57856"/>
        <dbReference type="ChEBI" id="CHEBI:57925"/>
        <dbReference type="ChEBI" id="CHEBI:59789"/>
        <dbReference type="ChEBI" id="CHEBI:183640"/>
        <dbReference type="EC" id="2.1.1.137"/>
    </reaction>
</comment>
<dbReference type="OrthoDB" id="9770553at2"/>
<accession>A0A0P0D5P4</accession>
<evidence type="ECO:0000256" key="8">
    <source>
        <dbReference type="ARBA" id="ARBA00048428"/>
    </source>
</evidence>
<keyword evidence="1 10" id="KW-0808">Transferase</keyword>
<dbReference type="InterPro" id="IPR025714">
    <property type="entry name" value="Methyltranfer_dom"/>
</dbReference>
<evidence type="ECO:0000256" key="6">
    <source>
        <dbReference type="ARBA" id="ARBA00047941"/>
    </source>
</evidence>
<dbReference type="Proteomes" id="UP000057981">
    <property type="component" value="Chromosome"/>
</dbReference>
<evidence type="ECO:0000256" key="4">
    <source>
        <dbReference type="ARBA" id="ARBA00034521"/>
    </source>
</evidence>
<sequence length="263" mass="28304">MSKKIIDHVKEAYTKVVNSGAGCGCGPTGSGLSTQDWSLNESYSQVAGYEADADYALGCGIPTNDAKIKEGDTVLDLGSGAGNDVFVARQIVGESGHVIGVDMTQAMIDKANENKQKLGYTNVDFVLGEIENLPLKDNCIDVSVSNCVLNLVPDKKKAYEEVYRVLKPGGHFNMSDIVLRGILPKGIMEAAEMYAGCISGALQQEDYIQAIKDAGFKNITITKERIINIPDDVLMSYVCCPEELEAFKASDNNIVSLGVYAEK</sequence>
<dbReference type="GO" id="GO:0030791">
    <property type="term" value="F:arsenite methyltransferase activity"/>
    <property type="evidence" value="ECO:0007669"/>
    <property type="project" value="UniProtKB-EC"/>
</dbReference>
<evidence type="ECO:0000313" key="11">
    <source>
        <dbReference type="Proteomes" id="UP000057981"/>
    </source>
</evidence>
<dbReference type="InterPro" id="IPR029063">
    <property type="entry name" value="SAM-dependent_MTases_sf"/>
</dbReference>
<dbReference type="KEGG" id="ahz:APS56_01835"/>
<evidence type="ECO:0000259" key="9">
    <source>
        <dbReference type="Pfam" id="PF13847"/>
    </source>
</evidence>
<dbReference type="NCBIfam" id="NF008823">
    <property type="entry name" value="PRK11873.1"/>
    <property type="match status" value="1"/>
</dbReference>
<proteinExistence type="inferred from homology"/>
<gene>
    <name evidence="10" type="ORF">APS56_01835</name>
</gene>
<dbReference type="Gene3D" id="3.40.50.150">
    <property type="entry name" value="Vaccinia Virus protein VP39"/>
    <property type="match status" value="1"/>
</dbReference>
<comment type="catalytic activity">
    <reaction evidence="7">
        <text>arsenic triglutathione + 2 [thioredoxin]-dithiol + 2 S-adenosyl-L-methionine + H2O = dimethylarsinous acid + 2 [thioredoxin]-disulfide + 3 glutathione + 2 S-adenosyl-L-homocysteine + 2 H(+)</text>
        <dbReference type="Rhea" id="RHEA:69464"/>
        <dbReference type="Rhea" id="RHEA-COMP:10698"/>
        <dbReference type="Rhea" id="RHEA-COMP:10700"/>
        <dbReference type="ChEBI" id="CHEBI:15377"/>
        <dbReference type="ChEBI" id="CHEBI:15378"/>
        <dbReference type="ChEBI" id="CHEBI:23808"/>
        <dbReference type="ChEBI" id="CHEBI:29950"/>
        <dbReference type="ChEBI" id="CHEBI:50058"/>
        <dbReference type="ChEBI" id="CHEBI:57856"/>
        <dbReference type="ChEBI" id="CHEBI:57925"/>
        <dbReference type="ChEBI" id="CHEBI:59789"/>
        <dbReference type="ChEBI" id="CHEBI:183640"/>
        <dbReference type="EC" id="2.1.1.137"/>
    </reaction>
</comment>